<reference evidence="2" key="2">
    <citation type="submission" date="2013-12" db="EMBL/GenBank/DDBJ databases">
        <authorList>
            <person name="Yu Y."/>
            <person name="Lee S."/>
            <person name="de Baynast K."/>
            <person name="Wissotski M."/>
            <person name="Liu L."/>
            <person name="Talag J."/>
            <person name="Goicoechea J."/>
            <person name="Angelova A."/>
            <person name="Jetty R."/>
            <person name="Kudrna D."/>
            <person name="Golser W."/>
            <person name="Rivera L."/>
            <person name="Zhang J."/>
            <person name="Wing R."/>
        </authorList>
    </citation>
    <scope>NUCLEOTIDE SEQUENCE</scope>
</reference>
<reference evidence="1 2" key="1">
    <citation type="submission" date="2012-08" db="EMBL/GenBank/DDBJ databases">
        <title>Oryza genome evolution.</title>
        <authorList>
            <person name="Wing R.A."/>
        </authorList>
    </citation>
    <scope>NUCLEOTIDE SEQUENCE</scope>
</reference>
<evidence type="ECO:0000313" key="2">
    <source>
        <dbReference type="Proteomes" id="UP000032180"/>
    </source>
</evidence>
<keyword evidence="2" id="KW-1185">Reference proteome</keyword>
<accession>A0A0D9VNT6</accession>
<protein>
    <submittedName>
        <fullName evidence="1">Uncharacterized protein</fullName>
    </submittedName>
</protein>
<proteinExistence type="predicted"/>
<organism evidence="1 2">
    <name type="scientific">Leersia perrieri</name>
    <dbReference type="NCBI Taxonomy" id="77586"/>
    <lineage>
        <taxon>Eukaryota</taxon>
        <taxon>Viridiplantae</taxon>
        <taxon>Streptophyta</taxon>
        <taxon>Embryophyta</taxon>
        <taxon>Tracheophyta</taxon>
        <taxon>Spermatophyta</taxon>
        <taxon>Magnoliopsida</taxon>
        <taxon>Liliopsida</taxon>
        <taxon>Poales</taxon>
        <taxon>Poaceae</taxon>
        <taxon>BOP clade</taxon>
        <taxon>Oryzoideae</taxon>
        <taxon>Oryzeae</taxon>
        <taxon>Oryzinae</taxon>
        <taxon>Leersia</taxon>
    </lineage>
</organism>
<sequence length="55" mass="6460">MAMSNLLSFLDTILIEQRRLAYCFDRPDKVCHLKPYLLQLNVATKMARYGDTMIH</sequence>
<dbReference type="Gramene" id="LPERR03G01550.1">
    <property type="protein sequence ID" value="LPERR03G01550.1"/>
    <property type="gene ID" value="LPERR03G01550"/>
</dbReference>
<dbReference type="Proteomes" id="UP000032180">
    <property type="component" value="Chromosome 3"/>
</dbReference>
<reference evidence="1" key="3">
    <citation type="submission" date="2015-04" db="UniProtKB">
        <authorList>
            <consortium name="EnsemblPlants"/>
        </authorList>
    </citation>
    <scope>IDENTIFICATION</scope>
</reference>
<dbReference type="HOGENOM" id="CLU_3035246_0_0_1"/>
<name>A0A0D9VNT6_9ORYZ</name>
<evidence type="ECO:0000313" key="1">
    <source>
        <dbReference type="EnsemblPlants" id="LPERR03G01550.1"/>
    </source>
</evidence>
<dbReference type="EnsemblPlants" id="LPERR03G01550.1">
    <property type="protein sequence ID" value="LPERR03G01550.1"/>
    <property type="gene ID" value="LPERR03G01550"/>
</dbReference>
<dbReference type="AlphaFoldDB" id="A0A0D9VNT6"/>